<organism evidence="1 2">
    <name type="scientific">Colletotrichum kahawae</name>
    <name type="common">Coffee berry disease fungus</name>
    <dbReference type="NCBI Taxonomy" id="34407"/>
    <lineage>
        <taxon>Eukaryota</taxon>
        <taxon>Fungi</taxon>
        <taxon>Dikarya</taxon>
        <taxon>Ascomycota</taxon>
        <taxon>Pezizomycotina</taxon>
        <taxon>Sordariomycetes</taxon>
        <taxon>Hypocreomycetidae</taxon>
        <taxon>Glomerellales</taxon>
        <taxon>Glomerellaceae</taxon>
        <taxon>Colletotrichum</taxon>
        <taxon>Colletotrichum gloeosporioides species complex</taxon>
    </lineage>
</organism>
<keyword evidence="2" id="KW-1185">Reference proteome</keyword>
<evidence type="ECO:0000313" key="1">
    <source>
        <dbReference type="EMBL" id="KAK2738895.1"/>
    </source>
</evidence>
<dbReference type="AlphaFoldDB" id="A0AAD9Y651"/>
<reference evidence="1" key="1">
    <citation type="submission" date="2023-02" db="EMBL/GenBank/DDBJ databases">
        <title>Colletotrichum kahawae CIFC_Que2 genome sequencing and assembly.</title>
        <authorList>
            <person name="Baroncelli R."/>
        </authorList>
    </citation>
    <scope>NUCLEOTIDE SEQUENCE</scope>
    <source>
        <strain evidence="1">CIFC_Que2</strain>
    </source>
</reference>
<sequence>MQLLPHQNPLGTCLQHGGLPYFSRQHIATGPHLRLPYLQQ</sequence>
<evidence type="ECO:0000313" key="2">
    <source>
        <dbReference type="Proteomes" id="UP001281614"/>
    </source>
</evidence>
<name>A0AAD9Y651_COLKA</name>
<protein>
    <submittedName>
        <fullName evidence="1">Uncharacterized protein</fullName>
    </submittedName>
</protein>
<dbReference type="EMBL" id="VYYT01000375">
    <property type="protein sequence ID" value="KAK2738895.1"/>
    <property type="molecule type" value="Genomic_DNA"/>
</dbReference>
<accession>A0AAD9Y651</accession>
<comment type="caution">
    <text evidence="1">The sequence shown here is derived from an EMBL/GenBank/DDBJ whole genome shotgun (WGS) entry which is preliminary data.</text>
</comment>
<dbReference type="Proteomes" id="UP001281614">
    <property type="component" value="Unassembled WGS sequence"/>
</dbReference>
<proteinExistence type="predicted"/>
<gene>
    <name evidence="1" type="ORF">CKAH01_18732</name>
</gene>